<reference evidence="8 9" key="1">
    <citation type="submission" date="2016-03" db="EMBL/GenBank/DDBJ databases">
        <title>Genome sequence of Mycoplasma gallinarum strain Mgn_IPT.</title>
        <authorList>
            <person name="Yacoub E."/>
            <person name="Sirand-Pugnet P."/>
            <person name="Barre A."/>
            <person name="Maurier F."/>
            <person name="Blanchard A."/>
            <person name="Ben Abdelmoumen B.M."/>
        </authorList>
    </citation>
    <scope>NUCLEOTIDE SEQUENCE [LARGE SCALE GENOMIC DNA]</scope>
    <source>
        <strain evidence="8 9">Mgn_IPT</strain>
    </source>
</reference>
<dbReference type="NCBIfam" id="TIGR01079">
    <property type="entry name" value="rplX_bact"/>
    <property type="match status" value="1"/>
</dbReference>
<comment type="function">
    <text evidence="5">One of two assembly initiator proteins, it binds directly to the 5'-end of the 23S rRNA, where it nucleates assembly of the 50S subunit.</text>
</comment>
<organism evidence="8 9">
    <name type="scientific">Mycoplasmopsis gallinarum</name>
    <dbReference type="NCBI Taxonomy" id="29557"/>
    <lineage>
        <taxon>Bacteria</taxon>
        <taxon>Bacillati</taxon>
        <taxon>Mycoplasmatota</taxon>
        <taxon>Mycoplasmoidales</taxon>
        <taxon>Metamycoplasmataceae</taxon>
        <taxon>Mycoplasmopsis</taxon>
    </lineage>
</organism>
<dbReference type="GO" id="GO:0006412">
    <property type="term" value="P:translation"/>
    <property type="evidence" value="ECO:0007669"/>
    <property type="project" value="UniProtKB-UniRule"/>
</dbReference>
<dbReference type="HAMAP" id="MF_01326_B">
    <property type="entry name" value="Ribosomal_uL24_B"/>
    <property type="match status" value="1"/>
</dbReference>
<dbReference type="GO" id="GO:0003735">
    <property type="term" value="F:structural constituent of ribosome"/>
    <property type="evidence" value="ECO:0007669"/>
    <property type="project" value="InterPro"/>
</dbReference>
<evidence type="ECO:0000256" key="2">
    <source>
        <dbReference type="ARBA" id="ARBA00022980"/>
    </source>
</evidence>
<keyword evidence="3 5" id="KW-0687">Ribonucleoprotein</keyword>
<dbReference type="Proteomes" id="UP000076983">
    <property type="component" value="Unassembled WGS sequence"/>
</dbReference>
<dbReference type="RefSeq" id="WP_027332823.1">
    <property type="nucleotide sequence ID" value="NZ_LVLH01000020.1"/>
</dbReference>
<evidence type="ECO:0000256" key="4">
    <source>
        <dbReference type="ARBA" id="ARBA00035206"/>
    </source>
</evidence>
<keyword evidence="9" id="KW-1185">Reference proteome</keyword>
<keyword evidence="2 5" id="KW-0689">Ribosomal protein</keyword>
<comment type="similarity">
    <text evidence="1 5 6">Belongs to the universal ribosomal protein uL24 family.</text>
</comment>
<dbReference type="InterPro" id="IPR003256">
    <property type="entry name" value="Ribosomal_uL24"/>
</dbReference>
<comment type="subunit">
    <text evidence="5">Part of the 50S ribosomal subunit.</text>
</comment>
<dbReference type="CDD" id="cd06089">
    <property type="entry name" value="KOW_RPL26"/>
    <property type="match status" value="1"/>
</dbReference>
<dbReference type="PANTHER" id="PTHR12903">
    <property type="entry name" value="MITOCHONDRIAL RIBOSOMAL PROTEIN L24"/>
    <property type="match status" value="1"/>
</dbReference>
<dbReference type="InterPro" id="IPR041988">
    <property type="entry name" value="Ribosomal_uL24_KOW"/>
</dbReference>
<keyword evidence="5" id="KW-0694">RNA-binding</keyword>
<gene>
    <name evidence="5 8" type="primary">rplX</name>
    <name evidence="8" type="ORF">MGALLINA_01920</name>
</gene>
<dbReference type="Gene3D" id="2.30.30.30">
    <property type="match status" value="1"/>
</dbReference>
<dbReference type="PATRIC" id="fig|29557.3.peg.173"/>
<protein>
    <recommendedName>
        <fullName evidence="4 5">Large ribosomal subunit protein uL24</fullName>
    </recommendedName>
</protein>
<evidence type="ECO:0000259" key="7">
    <source>
        <dbReference type="SMART" id="SM00739"/>
    </source>
</evidence>
<keyword evidence="5" id="KW-0699">rRNA-binding</keyword>
<dbReference type="InterPro" id="IPR008991">
    <property type="entry name" value="Translation_prot_SH3-like_sf"/>
</dbReference>
<dbReference type="Pfam" id="PF00467">
    <property type="entry name" value="KOW"/>
    <property type="match status" value="1"/>
</dbReference>
<accession>A0A168RNG9</accession>
<dbReference type="Pfam" id="PF17136">
    <property type="entry name" value="ribosomal_L24"/>
    <property type="match status" value="1"/>
</dbReference>
<dbReference type="SUPFAM" id="SSF50104">
    <property type="entry name" value="Translation proteins SH3-like domain"/>
    <property type="match status" value="1"/>
</dbReference>
<evidence type="ECO:0000256" key="3">
    <source>
        <dbReference type="ARBA" id="ARBA00023274"/>
    </source>
</evidence>
<dbReference type="PROSITE" id="PS01108">
    <property type="entry name" value="RIBOSOMAL_L24"/>
    <property type="match status" value="1"/>
</dbReference>
<proteinExistence type="inferred from homology"/>
<evidence type="ECO:0000256" key="5">
    <source>
        <dbReference type="HAMAP-Rule" id="MF_01326"/>
    </source>
</evidence>
<dbReference type="InterPro" id="IPR014722">
    <property type="entry name" value="Rib_uL2_dom2"/>
</dbReference>
<dbReference type="SMART" id="SM00739">
    <property type="entry name" value="KOW"/>
    <property type="match status" value="1"/>
</dbReference>
<evidence type="ECO:0000256" key="1">
    <source>
        <dbReference type="ARBA" id="ARBA00010618"/>
    </source>
</evidence>
<evidence type="ECO:0000256" key="6">
    <source>
        <dbReference type="RuleBase" id="RU003477"/>
    </source>
</evidence>
<dbReference type="OrthoDB" id="9807419at2"/>
<dbReference type="GO" id="GO:1990904">
    <property type="term" value="C:ribonucleoprotein complex"/>
    <property type="evidence" value="ECO:0007669"/>
    <property type="project" value="UniProtKB-KW"/>
</dbReference>
<dbReference type="GO" id="GO:0019843">
    <property type="term" value="F:rRNA binding"/>
    <property type="evidence" value="ECO:0007669"/>
    <property type="project" value="UniProtKB-UniRule"/>
</dbReference>
<evidence type="ECO:0000313" key="8">
    <source>
        <dbReference type="EMBL" id="OAB49144.1"/>
    </source>
</evidence>
<dbReference type="InterPro" id="IPR005824">
    <property type="entry name" value="KOW"/>
</dbReference>
<dbReference type="GO" id="GO:0005840">
    <property type="term" value="C:ribosome"/>
    <property type="evidence" value="ECO:0007669"/>
    <property type="project" value="UniProtKB-KW"/>
</dbReference>
<sequence>MKFKVNDEVVVIAGAHKGRVAKITKIDHANNKVYLKDLNIVTKHVKPSQGQDGQIKKMEAPIHASNVSILMKKATKTSPAVFSKLGYKLQNGKKVRITRKNGKEF</sequence>
<feature type="domain" description="KOW" evidence="7">
    <location>
        <begin position="2"/>
        <end position="29"/>
    </location>
</feature>
<name>A0A168RNG9_9BACT</name>
<comment type="caution">
    <text evidence="8">The sequence shown here is derived from an EMBL/GenBank/DDBJ whole genome shotgun (WGS) entry which is preliminary data.</text>
</comment>
<dbReference type="InterPro" id="IPR005825">
    <property type="entry name" value="Ribosomal_uL24_CS"/>
</dbReference>
<dbReference type="AlphaFoldDB" id="A0A168RNG9"/>
<dbReference type="InterPro" id="IPR057264">
    <property type="entry name" value="Ribosomal_uL24_C"/>
</dbReference>
<comment type="function">
    <text evidence="5">One of the proteins that surrounds the polypeptide exit tunnel on the outside of the subunit.</text>
</comment>
<evidence type="ECO:0000313" key="9">
    <source>
        <dbReference type="Proteomes" id="UP000076983"/>
    </source>
</evidence>
<dbReference type="EMBL" id="LVLH01000020">
    <property type="protein sequence ID" value="OAB49144.1"/>
    <property type="molecule type" value="Genomic_DNA"/>
</dbReference>
<dbReference type="STRING" id="29557.MGALLINA_01920"/>